<evidence type="ECO:0000256" key="1">
    <source>
        <dbReference type="ARBA" id="ARBA00004567"/>
    </source>
</evidence>
<keyword evidence="4" id="KW-0509">mRNA transport</keyword>
<evidence type="ECO:0000256" key="9">
    <source>
        <dbReference type="ARBA" id="ARBA00026227"/>
    </source>
</evidence>
<dbReference type="OrthoDB" id="420884at2759"/>
<gene>
    <name evidence="12" type="ORF">BDV98DRAFT_569510</name>
</gene>
<evidence type="ECO:0000256" key="3">
    <source>
        <dbReference type="ARBA" id="ARBA00022448"/>
    </source>
</evidence>
<evidence type="ECO:0000256" key="11">
    <source>
        <dbReference type="SAM" id="MobiDB-lite"/>
    </source>
</evidence>
<protein>
    <recommendedName>
        <fullName evidence="9">mRNA export factor GLE1</fullName>
    </recommendedName>
    <alternativeName>
        <fullName evidence="10">Nucleoporin GLE1</fullName>
    </alternativeName>
</protein>
<evidence type="ECO:0000313" key="12">
    <source>
        <dbReference type="EMBL" id="TFL00265.1"/>
    </source>
</evidence>
<comment type="subcellular location">
    <subcellularLocation>
        <location evidence="1">Nucleus</location>
        <location evidence="1">Nuclear pore complex</location>
    </subcellularLocation>
</comment>
<feature type="region of interest" description="Disordered" evidence="11">
    <location>
        <begin position="268"/>
        <end position="329"/>
    </location>
</feature>
<dbReference type="GO" id="GO:0005543">
    <property type="term" value="F:phospholipid binding"/>
    <property type="evidence" value="ECO:0007669"/>
    <property type="project" value="TreeGrafter"/>
</dbReference>
<dbReference type="AlphaFoldDB" id="A0A5C3QDX0"/>
<dbReference type="Gene3D" id="1.25.40.510">
    <property type="entry name" value="GLE1-like"/>
    <property type="match status" value="1"/>
</dbReference>
<evidence type="ECO:0000313" key="13">
    <source>
        <dbReference type="Proteomes" id="UP000305067"/>
    </source>
</evidence>
<proteinExistence type="inferred from homology"/>
<keyword evidence="6" id="KW-0811">Translocation</keyword>
<dbReference type="PANTHER" id="PTHR12960:SF0">
    <property type="entry name" value="MRNA EXPORT FACTOR GLE1"/>
    <property type="match status" value="1"/>
</dbReference>
<dbReference type="Pfam" id="PF07817">
    <property type="entry name" value="GLE1"/>
    <property type="match status" value="1"/>
</dbReference>
<dbReference type="GO" id="GO:0016973">
    <property type="term" value="P:poly(A)+ mRNA export from nucleus"/>
    <property type="evidence" value="ECO:0007669"/>
    <property type="project" value="InterPro"/>
</dbReference>
<dbReference type="Proteomes" id="UP000305067">
    <property type="component" value="Unassembled WGS sequence"/>
</dbReference>
<evidence type="ECO:0000256" key="4">
    <source>
        <dbReference type="ARBA" id="ARBA00022816"/>
    </source>
</evidence>
<reference evidence="12 13" key="1">
    <citation type="journal article" date="2019" name="Nat. Ecol. Evol.">
        <title>Megaphylogeny resolves global patterns of mushroom evolution.</title>
        <authorList>
            <person name="Varga T."/>
            <person name="Krizsan K."/>
            <person name="Foldi C."/>
            <person name="Dima B."/>
            <person name="Sanchez-Garcia M."/>
            <person name="Sanchez-Ramirez S."/>
            <person name="Szollosi G.J."/>
            <person name="Szarkandi J.G."/>
            <person name="Papp V."/>
            <person name="Albert L."/>
            <person name="Andreopoulos W."/>
            <person name="Angelini C."/>
            <person name="Antonin V."/>
            <person name="Barry K.W."/>
            <person name="Bougher N.L."/>
            <person name="Buchanan P."/>
            <person name="Buyck B."/>
            <person name="Bense V."/>
            <person name="Catcheside P."/>
            <person name="Chovatia M."/>
            <person name="Cooper J."/>
            <person name="Damon W."/>
            <person name="Desjardin D."/>
            <person name="Finy P."/>
            <person name="Geml J."/>
            <person name="Haridas S."/>
            <person name="Hughes K."/>
            <person name="Justo A."/>
            <person name="Karasinski D."/>
            <person name="Kautmanova I."/>
            <person name="Kiss B."/>
            <person name="Kocsube S."/>
            <person name="Kotiranta H."/>
            <person name="LaButti K.M."/>
            <person name="Lechner B.E."/>
            <person name="Liimatainen K."/>
            <person name="Lipzen A."/>
            <person name="Lukacs Z."/>
            <person name="Mihaltcheva S."/>
            <person name="Morgado L.N."/>
            <person name="Niskanen T."/>
            <person name="Noordeloos M.E."/>
            <person name="Ohm R.A."/>
            <person name="Ortiz-Santana B."/>
            <person name="Ovrebo C."/>
            <person name="Racz N."/>
            <person name="Riley R."/>
            <person name="Savchenko A."/>
            <person name="Shiryaev A."/>
            <person name="Soop K."/>
            <person name="Spirin V."/>
            <person name="Szebenyi C."/>
            <person name="Tomsovsky M."/>
            <person name="Tulloss R.E."/>
            <person name="Uehling J."/>
            <person name="Grigoriev I.V."/>
            <person name="Vagvolgyi C."/>
            <person name="Papp T."/>
            <person name="Martin F.M."/>
            <person name="Miettinen O."/>
            <person name="Hibbett D.S."/>
            <person name="Nagy L.G."/>
        </authorList>
    </citation>
    <scope>NUCLEOTIDE SEQUENCE [LARGE SCALE GENOMIC DNA]</scope>
    <source>
        <strain evidence="12 13">CBS 309.79</strain>
    </source>
</reference>
<comment type="similarity">
    <text evidence="2">Belongs to the GLE1 family.</text>
</comment>
<dbReference type="GO" id="GO:0044614">
    <property type="term" value="C:nuclear pore cytoplasmic filaments"/>
    <property type="evidence" value="ECO:0007669"/>
    <property type="project" value="TreeGrafter"/>
</dbReference>
<dbReference type="GO" id="GO:0031369">
    <property type="term" value="F:translation initiation factor binding"/>
    <property type="evidence" value="ECO:0007669"/>
    <property type="project" value="TreeGrafter"/>
</dbReference>
<evidence type="ECO:0000256" key="2">
    <source>
        <dbReference type="ARBA" id="ARBA00011056"/>
    </source>
</evidence>
<evidence type="ECO:0000256" key="10">
    <source>
        <dbReference type="ARBA" id="ARBA00029983"/>
    </source>
</evidence>
<keyword evidence="5" id="KW-0653">Protein transport</keyword>
<dbReference type="STRING" id="1884261.A0A5C3QDX0"/>
<keyword evidence="8" id="KW-0539">Nucleus</keyword>
<feature type="compositionally biased region" description="Acidic residues" evidence="11">
    <location>
        <begin position="59"/>
        <end position="75"/>
    </location>
</feature>
<dbReference type="GO" id="GO:0000822">
    <property type="term" value="F:inositol hexakisphosphate binding"/>
    <property type="evidence" value="ECO:0007669"/>
    <property type="project" value="TreeGrafter"/>
</dbReference>
<feature type="compositionally biased region" description="Acidic residues" evidence="11">
    <location>
        <begin position="107"/>
        <end position="131"/>
    </location>
</feature>
<keyword evidence="3" id="KW-0813">Transport</keyword>
<dbReference type="PANTHER" id="PTHR12960">
    <property type="entry name" value="GLE-1-RELATED"/>
    <property type="match status" value="1"/>
</dbReference>
<dbReference type="InterPro" id="IPR012476">
    <property type="entry name" value="GLE1"/>
</dbReference>
<evidence type="ECO:0000256" key="8">
    <source>
        <dbReference type="ARBA" id="ARBA00023242"/>
    </source>
</evidence>
<feature type="compositionally biased region" description="Basic and acidic residues" evidence="11">
    <location>
        <begin position="171"/>
        <end position="197"/>
    </location>
</feature>
<feature type="region of interest" description="Disordered" evidence="11">
    <location>
        <begin position="1"/>
        <end position="203"/>
    </location>
</feature>
<accession>A0A5C3QDX0</accession>
<sequence>MRFAAPRTPSPKPHRPKRVTLTPKATGSQHIPVVAKGKGRSSSQWRERSRSTYGLYSDSDSDEFDPPEEAADEEELNKSQRRTTGAFSAARDTDEEEEDGLYTTDDTSPEDEDSSWSEADEYSYASSEDEDGNKARANSSVAGPSRALASPAQRRQLEDDVAAIRLHTRHHDPYEEWEKQTRREAFKAARKERHDSHQQLSSTLVKSRAVFVQNQTARLTQEATAIRKHLDQVRDRTQADNVRLQATWNERERIMVDRVERSIKEAEEKVRKRVEEERKRVEEEKRKEDEERKKEEEERKKQVEKRRKEQEQQAQEAKERMEAEEKKKVAEIETKKKEEEEEKIKKLHENTKAITGFESARDDWVSARTTLKELKEGPIKRLKSHPEMKKIWGKYRRMITPKIGQLTNDAQSIQRIMQDVKDIVVVQPPHPPTLYAALLSSLAKAILLQAETEITASPISAVPLAKVTTRLLLEVPQFADIFYARILHRAGGWFIPAAVPSQDIDGKPWGSTEALAKAHGRRENGAESGLEMMTRVAGIMRLYWEIVKCFADPNVVGAVVQDRWSQVDARYVFGRTWVWFSRLTTRVDMLKEPIAAELISVGLSVIGTQAKAVYGRQWVKLLELLYRGVTQGVPSPDGSGTMFTIGGASPEGKAAKVRVQLEIERVMSS</sequence>
<dbReference type="GO" id="GO:0005737">
    <property type="term" value="C:cytoplasm"/>
    <property type="evidence" value="ECO:0007669"/>
    <property type="project" value="TreeGrafter"/>
</dbReference>
<dbReference type="GO" id="GO:0015031">
    <property type="term" value="P:protein transport"/>
    <property type="evidence" value="ECO:0007669"/>
    <property type="project" value="UniProtKB-KW"/>
</dbReference>
<keyword evidence="7" id="KW-0906">Nuclear pore complex</keyword>
<evidence type="ECO:0000256" key="5">
    <source>
        <dbReference type="ARBA" id="ARBA00022927"/>
    </source>
</evidence>
<evidence type="ECO:0000256" key="6">
    <source>
        <dbReference type="ARBA" id="ARBA00023010"/>
    </source>
</evidence>
<organism evidence="12 13">
    <name type="scientific">Pterulicium gracile</name>
    <dbReference type="NCBI Taxonomy" id="1884261"/>
    <lineage>
        <taxon>Eukaryota</taxon>
        <taxon>Fungi</taxon>
        <taxon>Dikarya</taxon>
        <taxon>Basidiomycota</taxon>
        <taxon>Agaricomycotina</taxon>
        <taxon>Agaricomycetes</taxon>
        <taxon>Agaricomycetidae</taxon>
        <taxon>Agaricales</taxon>
        <taxon>Pleurotineae</taxon>
        <taxon>Pterulaceae</taxon>
        <taxon>Pterulicium</taxon>
    </lineage>
</organism>
<keyword evidence="13" id="KW-1185">Reference proteome</keyword>
<dbReference type="InterPro" id="IPR038506">
    <property type="entry name" value="GLE1-like_sf"/>
</dbReference>
<evidence type="ECO:0000256" key="7">
    <source>
        <dbReference type="ARBA" id="ARBA00023132"/>
    </source>
</evidence>
<name>A0A5C3QDX0_9AGAR</name>
<dbReference type="EMBL" id="ML178829">
    <property type="protein sequence ID" value="TFL00265.1"/>
    <property type="molecule type" value="Genomic_DNA"/>
</dbReference>